<evidence type="ECO:0000259" key="7">
    <source>
        <dbReference type="Pfam" id="PF02525"/>
    </source>
</evidence>
<evidence type="ECO:0000256" key="3">
    <source>
        <dbReference type="ARBA" id="ARBA00023002"/>
    </source>
</evidence>
<feature type="binding site" evidence="6">
    <location>
        <position position="9"/>
    </location>
    <ligand>
        <name>FMN</name>
        <dbReference type="ChEBI" id="CHEBI:58210"/>
    </ligand>
</feature>
<dbReference type="GO" id="GO:0010181">
    <property type="term" value="F:FMN binding"/>
    <property type="evidence" value="ECO:0007669"/>
    <property type="project" value="UniProtKB-UniRule"/>
</dbReference>
<dbReference type="RefSeq" id="WP_184012769.1">
    <property type="nucleotide sequence ID" value="NZ_JACIJS010000009.1"/>
</dbReference>
<keyword evidence="2 6" id="KW-0288">FMN</keyword>
<dbReference type="EC" id="1.7.1.17" evidence="6"/>
<feature type="binding site" evidence="6">
    <location>
        <begin position="133"/>
        <end position="136"/>
    </location>
    <ligand>
        <name>FMN</name>
        <dbReference type="ChEBI" id="CHEBI:58210"/>
    </ligand>
</feature>
<comment type="similarity">
    <text evidence="6">Belongs to the azoreductase type 1 family.</text>
</comment>
<dbReference type="InterPro" id="IPR029039">
    <property type="entry name" value="Flavoprotein-like_sf"/>
</dbReference>
<comment type="function">
    <text evidence="6">Also exhibits azoreductase activity. Catalyzes the reductive cleavage of the azo bond in aromatic azo compounds to the corresponding amines.</text>
</comment>
<dbReference type="Pfam" id="PF02525">
    <property type="entry name" value="Flavodoxin_2"/>
    <property type="match status" value="1"/>
</dbReference>
<gene>
    <name evidence="6" type="primary">azoR</name>
    <name evidence="8" type="ORF">FHS89_002851</name>
</gene>
<dbReference type="EMBL" id="JACIJS010000009">
    <property type="protein sequence ID" value="MBB5516809.1"/>
    <property type="molecule type" value="Genomic_DNA"/>
</dbReference>
<comment type="caution">
    <text evidence="8">The sequence shown here is derived from an EMBL/GenBank/DDBJ whole genome shotgun (WGS) entry which is preliminary data.</text>
</comment>
<dbReference type="Gene3D" id="3.40.50.360">
    <property type="match status" value="1"/>
</dbReference>
<proteinExistence type="inferred from homology"/>
<evidence type="ECO:0000313" key="8">
    <source>
        <dbReference type="EMBL" id="MBB5516809.1"/>
    </source>
</evidence>
<name>A0A840WP22_9RHOB</name>
<evidence type="ECO:0000256" key="5">
    <source>
        <dbReference type="ARBA" id="ARBA00048542"/>
    </source>
</evidence>
<dbReference type="PANTHER" id="PTHR43741:SF2">
    <property type="entry name" value="FMN-DEPENDENT NADH:QUINONE OXIDOREDUCTASE"/>
    <property type="match status" value="1"/>
</dbReference>
<keyword evidence="3 6" id="KW-0560">Oxidoreductase</keyword>
<dbReference type="HAMAP" id="MF_01216">
    <property type="entry name" value="Azoreductase_type1"/>
    <property type="match status" value="1"/>
</dbReference>
<accession>A0A840WP22</accession>
<keyword evidence="9" id="KW-1185">Reference proteome</keyword>
<organism evidence="8 9">
    <name type="scientific">Rubricella aquisinus</name>
    <dbReference type="NCBI Taxonomy" id="2028108"/>
    <lineage>
        <taxon>Bacteria</taxon>
        <taxon>Pseudomonadati</taxon>
        <taxon>Pseudomonadota</taxon>
        <taxon>Alphaproteobacteria</taxon>
        <taxon>Rhodobacterales</taxon>
        <taxon>Paracoccaceae</taxon>
        <taxon>Rubricella</taxon>
    </lineage>
</organism>
<dbReference type="SUPFAM" id="SSF52218">
    <property type="entry name" value="Flavoproteins"/>
    <property type="match status" value="1"/>
</dbReference>
<feature type="domain" description="Flavodoxin-like fold" evidence="7">
    <location>
        <begin position="1"/>
        <end position="186"/>
    </location>
</feature>
<reference evidence="8 9" key="1">
    <citation type="submission" date="2020-08" db="EMBL/GenBank/DDBJ databases">
        <title>Genomic Encyclopedia of Type Strains, Phase IV (KMG-IV): sequencing the most valuable type-strain genomes for metagenomic binning, comparative biology and taxonomic classification.</title>
        <authorList>
            <person name="Goeker M."/>
        </authorList>
    </citation>
    <scope>NUCLEOTIDE SEQUENCE [LARGE SCALE GENOMIC DNA]</scope>
    <source>
        <strain evidence="8 9">DSM 103377</strain>
    </source>
</reference>
<comment type="catalytic activity">
    <reaction evidence="6">
        <text>2 a quinone + NADH + H(+) = 2 a 1,4-benzosemiquinone + NAD(+)</text>
        <dbReference type="Rhea" id="RHEA:65952"/>
        <dbReference type="ChEBI" id="CHEBI:15378"/>
        <dbReference type="ChEBI" id="CHEBI:57540"/>
        <dbReference type="ChEBI" id="CHEBI:57945"/>
        <dbReference type="ChEBI" id="CHEBI:132124"/>
        <dbReference type="ChEBI" id="CHEBI:134225"/>
    </reaction>
</comment>
<dbReference type="InterPro" id="IPR050104">
    <property type="entry name" value="FMN-dep_NADH:Q_OxRdtase_AzoR1"/>
</dbReference>
<evidence type="ECO:0000256" key="1">
    <source>
        <dbReference type="ARBA" id="ARBA00022630"/>
    </source>
</evidence>
<keyword evidence="4 6" id="KW-0520">NAD</keyword>
<dbReference type="EC" id="1.6.5.-" evidence="6"/>
<dbReference type="GO" id="GO:0016652">
    <property type="term" value="F:oxidoreductase activity, acting on NAD(P)H as acceptor"/>
    <property type="evidence" value="ECO:0007669"/>
    <property type="project" value="UniProtKB-UniRule"/>
</dbReference>
<comment type="caution">
    <text evidence="6">Lacks conserved residue(s) required for the propagation of feature annotation.</text>
</comment>
<keyword evidence="1 6" id="KW-0285">Flavoprotein</keyword>
<evidence type="ECO:0000313" key="9">
    <source>
        <dbReference type="Proteomes" id="UP000553766"/>
    </source>
</evidence>
<dbReference type="GO" id="GO:0016655">
    <property type="term" value="F:oxidoreductase activity, acting on NAD(P)H, quinone or similar compound as acceptor"/>
    <property type="evidence" value="ECO:0007669"/>
    <property type="project" value="InterPro"/>
</dbReference>
<protein>
    <recommendedName>
        <fullName evidence="6">FMN dependent NADH:quinone oxidoreductase</fullName>
        <ecNumber evidence="6">1.6.5.-</ecNumber>
    </recommendedName>
    <alternativeName>
        <fullName evidence="6">Azo-dye reductase</fullName>
    </alternativeName>
    <alternativeName>
        <fullName evidence="6">FMN-dependent NADH-azo compound oxidoreductase</fullName>
    </alternativeName>
    <alternativeName>
        <fullName evidence="6">FMN-dependent NADH-azoreductase</fullName>
        <ecNumber evidence="6">1.7.1.17</ecNumber>
    </alternativeName>
</protein>
<dbReference type="GO" id="GO:0009055">
    <property type="term" value="F:electron transfer activity"/>
    <property type="evidence" value="ECO:0007669"/>
    <property type="project" value="UniProtKB-UniRule"/>
</dbReference>
<feature type="binding site" evidence="6">
    <location>
        <begin position="15"/>
        <end position="17"/>
    </location>
    <ligand>
        <name>FMN</name>
        <dbReference type="ChEBI" id="CHEBI:58210"/>
    </ligand>
</feature>
<evidence type="ECO:0000256" key="6">
    <source>
        <dbReference type="HAMAP-Rule" id="MF_01216"/>
    </source>
</evidence>
<evidence type="ECO:0000256" key="2">
    <source>
        <dbReference type="ARBA" id="ARBA00022643"/>
    </source>
</evidence>
<sequence length="193" mass="20493">MTTLLIQSSARTVGSTSRDLSALLAERLGAPVVTRDVSAGLPMVSADWIAANVTEADARTDAQKAELAQSDELIAEVEAADTLVIAVPLYNFSIPASLKSWIDQIARARRTFRYTENGPEGLLKGKRAFLVVTSGGVPVDAPVDFATPYLRHVLSFIGITDVTVIGADRQMANPDAVDAARAQIEALTRSQAA</sequence>
<dbReference type="InterPro" id="IPR003680">
    <property type="entry name" value="Flavodoxin_fold"/>
</dbReference>
<comment type="subunit">
    <text evidence="6">Homodimer.</text>
</comment>
<dbReference type="AlphaFoldDB" id="A0A840WP22"/>
<comment type="function">
    <text evidence="6">Quinone reductase that provides resistance to thiol-specific stress caused by electrophilic quinones.</text>
</comment>
<comment type="cofactor">
    <cofactor evidence="6">
        <name>FMN</name>
        <dbReference type="ChEBI" id="CHEBI:58210"/>
    </cofactor>
    <text evidence="6">Binds 1 FMN per subunit.</text>
</comment>
<evidence type="ECO:0000256" key="4">
    <source>
        <dbReference type="ARBA" id="ARBA00023027"/>
    </source>
</evidence>
<dbReference type="Proteomes" id="UP000553766">
    <property type="component" value="Unassembled WGS sequence"/>
</dbReference>
<comment type="catalytic activity">
    <reaction evidence="5">
        <text>N,N-dimethyl-1,4-phenylenediamine + anthranilate + 2 NAD(+) = 2-(4-dimethylaminophenyl)diazenylbenzoate + 2 NADH + 2 H(+)</text>
        <dbReference type="Rhea" id="RHEA:55872"/>
        <dbReference type="ChEBI" id="CHEBI:15378"/>
        <dbReference type="ChEBI" id="CHEBI:15783"/>
        <dbReference type="ChEBI" id="CHEBI:16567"/>
        <dbReference type="ChEBI" id="CHEBI:57540"/>
        <dbReference type="ChEBI" id="CHEBI:57945"/>
        <dbReference type="ChEBI" id="CHEBI:71579"/>
        <dbReference type="EC" id="1.7.1.17"/>
    </reaction>
    <physiologicalReaction direction="right-to-left" evidence="5">
        <dbReference type="Rhea" id="RHEA:55874"/>
    </physiologicalReaction>
</comment>
<dbReference type="PANTHER" id="PTHR43741">
    <property type="entry name" value="FMN-DEPENDENT NADH-AZOREDUCTASE 1"/>
    <property type="match status" value="1"/>
</dbReference>
<dbReference type="InterPro" id="IPR023048">
    <property type="entry name" value="NADH:quinone_OxRdtase_FMN_depd"/>
</dbReference>